<dbReference type="GO" id="GO:0003824">
    <property type="term" value="F:catalytic activity"/>
    <property type="evidence" value="ECO:0007669"/>
    <property type="project" value="InterPro"/>
</dbReference>
<dbReference type="Pfam" id="PF03476">
    <property type="entry name" value="MOSC_N"/>
    <property type="match status" value="1"/>
</dbReference>
<dbReference type="Proteomes" id="UP000255417">
    <property type="component" value="Unassembled WGS sequence"/>
</dbReference>
<dbReference type="RefSeq" id="WP_115316264.1">
    <property type="nucleotide sequence ID" value="NZ_LWIF01000001.1"/>
</dbReference>
<dbReference type="GO" id="GO:0030170">
    <property type="term" value="F:pyridoxal phosphate binding"/>
    <property type="evidence" value="ECO:0007669"/>
    <property type="project" value="InterPro"/>
</dbReference>
<keyword evidence="3" id="KW-1185">Reference proteome</keyword>
<dbReference type="AlphaFoldDB" id="A0A379CC22"/>
<name>A0A379CC22_9PAST</name>
<evidence type="ECO:0000313" key="3">
    <source>
        <dbReference type="Proteomes" id="UP000255417"/>
    </source>
</evidence>
<organism evidence="2 3">
    <name type="scientific">Phocoenobacter uteri</name>
    <dbReference type="NCBI Taxonomy" id="146806"/>
    <lineage>
        <taxon>Bacteria</taxon>
        <taxon>Pseudomonadati</taxon>
        <taxon>Pseudomonadota</taxon>
        <taxon>Gammaproteobacteria</taxon>
        <taxon>Pasteurellales</taxon>
        <taxon>Pasteurellaceae</taxon>
        <taxon>Phocoenobacter</taxon>
    </lineage>
</organism>
<dbReference type="GO" id="GO:0030151">
    <property type="term" value="F:molybdenum ion binding"/>
    <property type="evidence" value="ECO:0007669"/>
    <property type="project" value="InterPro"/>
</dbReference>
<accession>A0A379CC22</accession>
<sequence length="261" mass="30030">MVITQLWIYPIKSCQGIAVSSVDLLASGFKHDREMMIVDEKTGMFVTQRSDKILSHIKVVLPDENNVSIIFNQRAITFEKQYVNTVNSKVWKRELKAFDQGDTVAQFLSEIIGRNVRLLAIRPMDTLNSAKNILFQDSQAVHLVTEFSLHHCQQHLADYHIDVQRFRPNIVIGSRISEDAFPPFIEDNWQKIQTEHTELIIKKRCERCTIPSINPQTLAKEKAIDHYLQQHRTFKKKPVFGISGYASKLGTLHVGDPIQYT</sequence>
<reference evidence="2 3" key="1">
    <citation type="submission" date="2018-06" db="EMBL/GenBank/DDBJ databases">
        <authorList>
            <consortium name="Pathogen Informatics"/>
            <person name="Doyle S."/>
        </authorList>
    </citation>
    <scope>NUCLEOTIDE SEQUENCE [LARGE SCALE GENOMIC DNA]</scope>
    <source>
        <strain evidence="2 3">NCTC12872</strain>
    </source>
</reference>
<dbReference type="InterPro" id="IPR005302">
    <property type="entry name" value="MoCF_Sase_C"/>
</dbReference>
<dbReference type="EMBL" id="UGTA01000001">
    <property type="protein sequence ID" value="SUB59814.1"/>
    <property type="molecule type" value="Genomic_DNA"/>
</dbReference>
<evidence type="ECO:0000313" key="2">
    <source>
        <dbReference type="EMBL" id="SUB59814.1"/>
    </source>
</evidence>
<dbReference type="SUPFAM" id="SSF50800">
    <property type="entry name" value="PK beta-barrel domain-like"/>
    <property type="match status" value="1"/>
</dbReference>
<feature type="domain" description="MOSC" evidence="1">
    <location>
        <begin position="113"/>
        <end position="261"/>
    </location>
</feature>
<dbReference type="InterPro" id="IPR005303">
    <property type="entry name" value="MOCOS_middle"/>
</dbReference>
<dbReference type="InterPro" id="IPR011037">
    <property type="entry name" value="Pyrv_Knase-like_insert_dom_sf"/>
</dbReference>
<dbReference type="SUPFAM" id="SSF141673">
    <property type="entry name" value="MOSC N-terminal domain-like"/>
    <property type="match status" value="1"/>
</dbReference>
<dbReference type="OrthoDB" id="581532at2"/>
<protein>
    <submittedName>
        <fullName evidence="2">Uncharacterized Fe-S protein</fullName>
    </submittedName>
</protein>
<proteinExistence type="predicted"/>
<gene>
    <name evidence="2" type="primary">ycbX</name>
    <name evidence="2" type="ORF">NCTC12872_01862</name>
</gene>
<dbReference type="PROSITE" id="PS51340">
    <property type="entry name" value="MOSC"/>
    <property type="match status" value="1"/>
</dbReference>
<dbReference type="Pfam" id="PF03473">
    <property type="entry name" value="MOSC"/>
    <property type="match status" value="1"/>
</dbReference>
<evidence type="ECO:0000259" key="1">
    <source>
        <dbReference type="PROSITE" id="PS51340"/>
    </source>
</evidence>